<gene>
    <name evidence="1" type="ORF">GRI89_17435</name>
</gene>
<dbReference type="RefSeq" id="WP_159798319.1">
    <property type="nucleotide sequence ID" value="NZ_WTYM01000062.1"/>
</dbReference>
<name>A0A6I4T166_9SPHN</name>
<evidence type="ECO:0000313" key="1">
    <source>
        <dbReference type="EMBL" id="MXO61329.1"/>
    </source>
</evidence>
<dbReference type="AlphaFoldDB" id="A0A6I4T166"/>
<keyword evidence="2" id="KW-1185">Reference proteome</keyword>
<comment type="caution">
    <text evidence="1">The sequence shown here is derived from an EMBL/GenBank/DDBJ whole genome shotgun (WGS) entry which is preliminary data.</text>
</comment>
<dbReference type="Proteomes" id="UP000433652">
    <property type="component" value="Unassembled WGS sequence"/>
</dbReference>
<organism evidence="1 2">
    <name type="scientific">Croceibacterium salegens</name>
    <dbReference type="NCBI Taxonomy" id="1737568"/>
    <lineage>
        <taxon>Bacteria</taxon>
        <taxon>Pseudomonadati</taxon>
        <taxon>Pseudomonadota</taxon>
        <taxon>Alphaproteobacteria</taxon>
        <taxon>Sphingomonadales</taxon>
        <taxon>Erythrobacteraceae</taxon>
        <taxon>Croceibacterium</taxon>
    </lineage>
</organism>
<accession>A0A6I4T166</accession>
<reference evidence="1 2" key="1">
    <citation type="submission" date="2019-12" db="EMBL/GenBank/DDBJ databases">
        <title>Genomic-based taxomic classification of the family Erythrobacteraceae.</title>
        <authorList>
            <person name="Xu L."/>
        </authorList>
    </citation>
    <scope>NUCLEOTIDE SEQUENCE [LARGE SCALE GENOMIC DNA]</scope>
    <source>
        <strain evidence="1 2">MCCC 1K01500</strain>
    </source>
</reference>
<sequence>MANDEQRTPAAIIETLLLAAGFLIEETSPELARRIEPGRENLEARIELVEQTAAELAAIAATARKFLWQVRD</sequence>
<evidence type="ECO:0000313" key="2">
    <source>
        <dbReference type="Proteomes" id="UP000433652"/>
    </source>
</evidence>
<protein>
    <submittedName>
        <fullName evidence="1">Uncharacterized protein</fullName>
    </submittedName>
</protein>
<proteinExistence type="predicted"/>
<dbReference type="EMBL" id="WTYM01000062">
    <property type="protein sequence ID" value="MXO61329.1"/>
    <property type="molecule type" value="Genomic_DNA"/>
</dbReference>